<proteinExistence type="predicted"/>
<dbReference type="GO" id="GO:0016787">
    <property type="term" value="F:hydrolase activity"/>
    <property type="evidence" value="ECO:0007669"/>
    <property type="project" value="UniProtKB-KW"/>
</dbReference>
<reference evidence="3 4" key="1">
    <citation type="submission" date="2019-08" db="EMBL/GenBank/DDBJ databases">
        <title>Complete genome sequence of Candidatus Uab amorphum.</title>
        <authorList>
            <person name="Shiratori T."/>
            <person name="Suzuki S."/>
            <person name="Kakizawa Y."/>
            <person name="Ishida K."/>
        </authorList>
    </citation>
    <scope>NUCLEOTIDE SEQUENCE [LARGE SCALE GENOMIC DNA]</scope>
    <source>
        <strain evidence="3 4">SRT547</strain>
    </source>
</reference>
<organism evidence="3 4">
    <name type="scientific">Uabimicrobium amorphum</name>
    <dbReference type="NCBI Taxonomy" id="2596890"/>
    <lineage>
        <taxon>Bacteria</taxon>
        <taxon>Pseudomonadati</taxon>
        <taxon>Planctomycetota</taxon>
        <taxon>Candidatus Uabimicrobiia</taxon>
        <taxon>Candidatus Uabimicrobiales</taxon>
        <taxon>Candidatus Uabimicrobiaceae</taxon>
        <taxon>Candidatus Uabimicrobium</taxon>
    </lineage>
</organism>
<dbReference type="AlphaFoldDB" id="A0A5S9IJS5"/>
<dbReference type="PANTHER" id="PTHR48081">
    <property type="entry name" value="AB HYDROLASE SUPERFAMILY PROTEIN C4A8.06C"/>
    <property type="match status" value="1"/>
</dbReference>
<keyword evidence="4" id="KW-1185">Reference proteome</keyword>
<accession>A0A5S9IJS5</accession>
<dbReference type="KEGG" id="uam:UABAM_01099"/>
<dbReference type="Gene3D" id="3.40.50.1820">
    <property type="entry name" value="alpha/beta hydrolase"/>
    <property type="match status" value="1"/>
</dbReference>
<dbReference type="InterPro" id="IPR029058">
    <property type="entry name" value="AB_hydrolase_fold"/>
</dbReference>
<feature type="domain" description="BD-FAE-like" evidence="2">
    <location>
        <begin position="38"/>
        <end position="225"/>
    </location>
</feature>
<dbReference type="RefSeq" id="WP_151966989.1">
    <property type="nucleotide sequence ID" value="NZ_AP019860.1"/>
</dbReference>
<evidence type="ECO:0000256" key="1">
    <source>
        <dbReference type="ARBA" id="ARBA00022801"/>
    </source>
</evidence>
<evidence type="ECO:0000259" key="2">
    <source>
        <dbReference type="Pfam" id="PF20434"/>
    </source>
</evidence>
<evidence type="ECO:0000313" key="3">
    <source>
        <dbReference type="EMBL" id="BBM82756.1"/>
    </source>
</evidence>
<dbReference type="PANTHER" id="PTHR48081:SF33">
    <property type="entry name" value="KYNURENINE FORMAMIDASE"/>
    <property type="match status" value="1"/>
</dbReference>
<dbReference type="SUPFAM" id="SSF53474">
    <property type="entry name" value="alpha/beta-Hydrolases"/>
    <property type="match status" value="1"/>
</dbReference>
<keyword evidence="1" id="KW-0378">Hydrolase</keyword>
<dbReference type="OrthoDB" id="265201at2"/>
<dbReference type="Pfam" id="PF20434">
    <property type="entry name" value="BD-FAE"/>
    <property type="match status" value="1"/>
</dbReference>
<gene>
    <name evidence="3" type="ORF">UABAM_01099</name>
</gene>
<sequence length="283" mass="32493">MRTLVFGLLLCSFVYADYTKYSDINYNLDKQSEKMNTLDIYVPKQISKPLPVMIYVHGGGWCIGDKKRVHHKATLFTDEQYIFVSINYRLSPFPLELKNKNRIMFPDHPNDVGEAIAWLHKNIAEYKGDNEKFFLIGHSAGAHLVALVATDESYLKRYDISTEIIRGTCALDTAAYDVAKRTSTAGGMFFNAFGTEEENKKYDTWRKASPSEYADREDGPMLLVTQKGQEMREQQNYGFAKLLSNCEVYLIDKTHREVNVDLGNPQDTTMLTTVVMTFFQRLR</sequence>
<evidence type="ECO:0000313" key="4">
    <source>
        <dbReference type="Proteomes" id="UP000326354"/>
    </source>
</evidence>
<dbReference type="EMBL" id="AP019860">
    <property type="protein sequence ID" value="BBM82756.1"/>
    <property type="molecule type" value="Genomic_DNA"/>
</dbReference>
<protein>
    <recommendedName>
        <fullName evidence="2">BD-FAE-like domain-containing protein</fullName>
    </recommendedName>
</protein>
<dbReference type="Proteomes" id="UP000326354">
    <property type="component" value="Chromosome"/>
</dbReference>
<name>A0A5S9IJS5_UABAM</name>
<dbReference type="InterPro" id="IPR049492">
    <property type="entry name" value="BD-FAE-like_dom"/>
</dbReference>
<dbReference type="InterPro" id="IPR050300">
    <property type="entry name" value="GDXG_lipolytic_enzyme"/>
</dbReference>